<accession>A0AA39H8S9</accession>
<evidence type="ECO:0000313" key="1">
    <source>
        <dbReference type="EMBL" id="KAK0400844.1"/>
    </source>
</evidence>
<dbReference type="AlphaFoldDB" id="A0AA39H8S9"/>
<dbReference type="Proteomes" id="UP001175271">
    <property type="component" value="Unassembled WGS sequence"/>
</dbReference>
<sequence>MTSIPTTISLMTTFSMSGYHQGPFTKSPNPFISASPEAGPPTHIQERHGGLRSFLRNLRILWPTTCWLLEITKSFHLSLRDL</sequence>
<reference evidence="1" key="1">
    <citation type="submission" date="2023-06" db="EMBL/GenBank/DDBJ databases">
        <title>Genomic analysis of the entomopathogenic nematode Steinernema hermaphroditum.</title>
        <authorList>
            <person name="Schwarz E.M."/>
            <person name="Heppert J.K."/>
            <person name="Baniya A."/>
            <person name="Schwartz H.T."/>
            <person name="Tan C.-H."/>
            <person name="Antoshechkin I."/>
            <person name="Sternberg P.W."/>
            <person name="Goodrich-Blair H."/>
            <person name="Dillman A.R."/>
        </authorList>
    </citation>
    <scope>NUCLEOTIDE SEQUENCE</scope>
    <source>
        <strain evidence="1">PS9179</strain>
        <tissue evidence="1">Whole animal</tissue>
    </source>
</reference>
<name>A0AA39H8S9_9BILA</name>
<organism evidence="1 2">
    <name type="scientific">Steinernema hermaphroditum</name>
    <dbReference type="NCBI Taxonomy" id="289476"/>
    <lineage>
        <taxon>Eukaryota</taxon>
        <taxon>Metazoa</taxon>
        <taxon>Ecdysozoa</taxon>
        <taxon>Nematoda</taxon>
        <taxon>Chromadorea</taxon>
        <taxon>Rhabditida</taxon>
        <taxon>Tylenchina</taxon>
        <taxon>Panagrolaimomorpha</taxon>
        <taxon>Strongyloidoidea</taxon>
        <taxon>Steinernematidae</taxon>
        <taxon>Steinernema</taxon>
    </lineage>
</organism>
<keyword evidence="2" id="KW-1185">Reference proteome</keyword>
<proteinExistence type="predicted"/>
<dbReference type="EMBL" id="JAUCMV010000004">
    <property type="protein sequence ID" value="KAK0400844.1"/>
    <property type="molecule type" value="Genomic_DNA"/>
</dbReference>
<evidence type="ECO:0000313" key="2">
    <source>
        <dbReference type="Proteomes" id="UP001175271"/>
    </source>
</evidence>
<protein>
    <submittedName>
        <fullName evidence="1">Uncharacterized protein</fullName>
    </submittedName>
</protein>
<comment type="caution">
    <text evidence="1">The sequence shown here is derived from an EMBL/GenBank/DDBJ whole genome shotgun (WGS) entry which is preliminary data.</text>
</comment>
<gene>
    <name evidence="1" type="ORF">QR680_015479</name>
</gene>